<dbReference type="OrthoDB" id="10428779at2759"/>
<evidence type="ECO:0000256" key="1">
    <source>
        <dbReference type="SAM" id="MobiDB-lite"/>
    </source>
</evidence>
<feature type="compositionally biased region" description="Basic residues" evidence="1">
    <location>
        <begin position="1"/>
        <end position="13"/>
    </location>
</feature>
<dbReference type="AlphaFoldDB" id="A0A8H3U6V6"/>
<evidence type="ECO:0000313" key="3">
    <source>
        <dbReference type="EMBL" id="KAE9979423.1"/>
    </source>
</evidence>
<protein>
    <submittedName>
        <fullName evidence="2">Uncharacterized protein</fullName>
    </submittedName>
</protein>
<reference evidence="2 4" key="1">
    <citation type="submission" date="2018-12" db="EMBL/GenBank/DDBJ databases">
        <title>Venturia inaequalis Genome Resource.</title>
        <authorList>
            <person name="Lichtner F.J."/>
        </authorList>
    </citation>
    <scope>NUCLEOTIDE SEQUENCE [LARGE SCALE GENOMIC DNA]</scope>
    <source>
        <strain evidence="2 4">120213</strain>
        <strain evidence="3">Bline_iso_100314</strain>
    </source>
</reference>
<organism evidence="2 4">
    <name type="scientific">Venturia inaequalis</name>
    <name type="common">Apple scab fungus</name>
    <dbReference type="NCBI Taxonomy" id="5025"/>
    <lineage>
        <taxon>Eukaryota</taxon>
        <taxon>Fungi</taxon>
        <taxon>Dikarya</taxon>
        <taxon>Ascomycota</taxon>
        <taxon>Pezizomycotina</taxon>
        <taxon>Dothideomycetes</taxon>
        <taxon>Pleosporomycetidae</taxon>
        <taxon>Venturiales</taxon>
        <taxon>Venturiaceae</taxon>
        <taxon>Venturia</taxon>
    </lineage>
</organism>
<feature type="compositionally biased region" description="Basic and acidic residues" evidence="1">
    <location>
        <begin position="38"/>
        <end position="55"/>
    </location>
</feature>
<name>A0A8H3U6V6_VENIN</name>
<feature type="region of interest" description="Disordered" evidence="1">
    <location>
        <begin position="38"/>
        <end position="57"/>
    </location>
</feature>
<dbReference type="EMBL" id="WNWQ01000093">
    <property type="protein sequence ID" value="KAE9979423.1"/>
    <property type="molecule type" value="Genomic_DNA"/>
</dbReference>
<gene>
    <name evidence="3" type="ORF">BLS_009844</name>
    <name evidence="2" type="ORF">EG328_010662</name>
</gene>
<evidence type="ECO:0000313" key="2">
    <source>
        <dbReference type="EMBL" id="KAE9964252.1"/>
    </source>
</evidence>
<accession>A0A8H3U6V6</accession>
<dbReference type="EMBL" id="WNWS01000715">
    <property type="protein sequence ID" value="KAE9964252.1"/>
    <property type="molecule type" value="Genomic_DNA"/>
</dbReference>
<proteinExistence type="predicted"/>
<comment type="caution">
    <text evidence="2">The sequence shown here is derived from an EMBL/GenBank/DDBJ whole genome shotgun (WGS) entry which is preliminary data.</text>
</comment>
<evidence type="ECO:0000313" key="4">
    <source>
        <dbReference type="Proteomes" id="UP000447873"/>
    </source>
</evidence>
<dbReference type="Proteomes" id="UP000447873">
    <property type="component" value="Unassembled WGS sequence"/>
</dbReference>
<dbReference type="Proteomes" id="UP000433883">
    <property type="component" value="Unassembled WGS sequence"/>
</dbReference>
<feature type="region of interest" description="Disordered" evidence="1">
    <location>
        <begin position="1"/>
        <end position="33"/>
    </location>
</feature>
<sequence length="220" mass="25855">MPKKYKRPTRKKGQTQTHPEQSDAGVNVEESRADVEEFKEETKVTEQIQRHEPTQPKKRLCGAQKKKLKKAKLEKARHALGLFNLPRELLQNILHLTYNEEATRGLSQDMKDEDQCRFFAPLTDQLRRFALSKAQDALKERDLILEDARKKWPRTCEVCLYTYIWLIKRDKGKLTDWLIVLKLIHPGLLDDAKFVAEKLAKEFWHTLRTEQFQVTKSDDG</sequence>